<keyword evidence="2 4" id="KW-0479">Metal-binding</keyword>
<organism evidence="6 7">
    <name type="scientific">Chitinophaga agrisoli</name>
    <dbReference type="NCBI Taxonomy" id="2607653"/>
    <lineage>
        <taxon>Bacteria</taxon>
        <taxon>Pseudomonadati</taxon>
        <taxon>Bacteroidota</taxon>
        <taxon>Chitinophagia</taxon>
        <taxon>Chitinophagales</taxon>
        <taxon>Chitinophagaceae</taxon>
        <taxon>Chitinophaga</taxon>
    </lineage>
</organism>
<keyword evidence="1 4" id="KW-0349">Heme</keyword>
<dbReference type="GO" id="GO:0009055">
    <property type="term" value="F:electron transfer activity"/>
    <property type="evidence" value="ECO:0007669"/>
    <property type="project" value="InterPro"/>
</dbReference>
<dbReference type="InterPro" id="IPR009056">
    <property type="entry name" value="Cyt_c-like_dom"/>
</dbReference>
<dbReference type="SUPFAM" id="SSF46626">
    <property type="entry name" value="Cytochrome c"/>
    <property type="match status" value="1"/>
</dbReference>
<dbReference type="Proteomes" id="UP000324611">
    <property type="component" value="Unassembled WGS sequence"/>
</dbReference>
<evidence type="ECO:0000256" key="3">
    <source>
        <dbReference type="ARBA" id="ARBA00023004"/>
    </source>
</evidence>
<name>A0A5B2VXH0_9BACT</name>
<evidence type="ECO:0000256" key="4">
    <source>
        <dbReference type="PROSITE-ProRule" id="PRU00433"/>
    </source>
</evidence>
<evidence type="ECO:0000313" key="6">
    <source>
        <dbReference type="EMBL" id="KAA2243785.1"/>
    </source>
</evidence>
<evidence type="ECO:0000256" key="2">
    <source>
        <dbReference type="ARBA" id="ARBA00022723"/>
    </source>
</evidence>
<feature type="domain" description="Cytochrome c" evidence="5">
    <location>
        <begin position="55"/>
        <end position="143"/>
    </location>
</feature>
<dbReference type="EMBL" id="VUOC01000002">
    <property type="protein sequence ID" value="KAA2243785.1"/>
    <property type="molecule type" value="Genomic_DNA"/>
</dbReference>
<dbReference type="Pfam" id="PF00034">
    <property type="entry name" value="Cytochrom_C"/>
    <property type="match status" value="1"/>
</dbReference>
<protein>
    <submittedName>
        <fullName evidence="6">Cytochrome c</fullName>
    </submittedName>
</protein>
<dbReference type="GO" id="GO:0020037">
    <property type="term" value="F:heme binding"/>
    <property type="evidence" value="ECO:0007669"/>
    <property type="project" value="InterPro"/>
</dbReference>
<dbReference type="InterPro" id="IPR036909">
    <property type="entry name" value="Cyt_c-like_dom_sf"/>
</dbReference>
<dbReference type="Gene3D" id="1.10.760.10">
    <property type="entry name" value="Cytochrome c-like domain"/>
    <property type="match status" value="1"/>
</dbReference>
<reference evidence="6 7" key="2">
    <citation type="submission" date="2019-09" db="EMBL/GenBank/DDBJ databases">
        <authorList>
            <person name="Jin C."/>
        </authorList>
    </citation>
    <scope>NUCLEOTIDE SEQUENCE [LARGE SCALE GENOMIC DNA]</scope>
    <source>
        <strain evidence="6 7">BN140078</strain>
    </source>
</reference>
<evidence type="ECO:0000259" key="5">
    <source>
        <dbReference type="PROSITE" id="PS51007"/>
    </source>
</evidence>
<sequence>MQYMPLPANGYASCPANWIMCNSSPMSTFALGPIYCTLLLLIASIQRQPSSDLTASVARGKPLYATYCLTCHMQQGQGLEGIYPPLAGSGSLVADPKRAIQLILYGSAGATPAKSKTYSQPMPGINLPDSTVSDILNYVRNSFGNKGAMVKPATVKATRK</sequence>
<keyword evidence="3 4" id="KW-0408">Iron</keyword>
<dbReference type="PROSITE" id="PS51007">
    <property type="entry name" value="CYTC"/>
    <property type="match status" value="1"/>
</dbReference>
<keyword evidence="7" id="KW-1185">Reference proteome</keyword>
<reference evidence="6 7" key="1">
    <citation type="submission" date="2019-09" db="EMBL/GenBank/DDBJ databases">
        <title>Chitinophaga ginsengihumi sp. nov., isolated from soil of ginseng rhizosphere.</title>
        <authorList>
            <person name="Lee J."/>
        </authorList>
    </citation>
    <scope>NUCLEOTIDE SEQUENCE [LARGE SCALE GENOMIC DNA]</scope>
    <source>
        <strain evidence="6 7">BN140078</strain>
    </source>
</reference>
<dbReference type="PANTHER" id="PTHR35008:SF8">
    <property type="entry name" value="ALCOHOL DEHYDROGENASE CYTOCHROME C SUBUNIT"/>
    <property type="match status" value="1"/>
</dbReference>
<dbReference type="InterPro" id="IPR051459">
    <property type="entry name" value="Cytochrome_c-type_DH"/>
</dbReference>
<gene>
    <name evidence="6" type="ORF">F0L74_15010</name>
</gene>
<comment type="caution">
    <text evidence="6">The sequence shown here is derived from an EMBL/GenBank/DDBJ whole genome shotgun (WGS) entry which is preliminary data.</text>
</comment>
<accession>A0A5B2VXH0</accession>
<dbReference type="AlphaFoldDB" id="A0A5B2VXH0"/>
<proteinExistence type="predicted"/>
<evidence type="ECO:0000256" key="1">
    <source>
        <dbReference type="ARBA" id="ARBA00022617"/>
    </source>
</evidence>
<evidence type="ECO:0000313" key="7">
    <source>
        <dbReference type="Proteomes" id="UP000324611"/>
    </source>
</evidence>
<dbReference type="GO" id="GO:0046872">
    <property type="term" value="F:metal ion binding"/>
    <property type="evidence" value="ECO:0007669"/>
    <property type="project" value="UniProtKB-KW"/>
</dbReference>
<dbReference type="PANTHER" id="PTHR35008">
    <property type="entry name" value="BLL4482 PROTEIN-RELATED"/>
    <property type="match status" value="1"/>
</dbReference>